<dbReference type="PANTHER" id="PTHR43652">
    <property type="entry name" value="BASIC AMINO ACID ANTIPORTER YFCC-RELATED"/>
    <property type="match status" value="1"/>
</dbReference>
<dbReference type="InterPro" id="IPR051679">
    <property type="entry name" value="DASS-Related_Transporters"/>
</dbReference>
<keyword evidence="10" id="KW-1185">Reference proteome</keyword>
<feature type="transmembrane region" description="Helical" evidence="7">
    <location>
        <begin position="56"/>
        <end position="76"/>
    </location>
</feature>
<dbReference type="Pfam" id="PF02080">
    <property type="entry name" value="TrkA_C"/>
    <property type="match status" value="2"/>
</dbReference>
<dbReference type="PROSITE" id="PS51202">
    <property type="entry name" value="RCK_C"/>
    <property type="match status" value="2"/>
</dbReference>
<evidence type="ECO:0000256" key="7">
    <source>
        <dbReference type="SAM" id="Phobius"/>
    </source>
</evidence>
<proteinExistence type="predicted"/>
<dbReference type="GO" id="GO:0005886">
    <property type="term" value="C:plasma membrane"/>
    <property type="evidence" value="ECO:0007669"/>
    <property type="project" value="TreeGrafter"/>
</dbReference>
<dbReference type="GO" id="GO:0006813">
    <property type="term" value="P:potassium ion transport"/>
    <property type="evidence" value="ECO:0007669"/>
    <property type="project" value="InterPro"/>
</dbReference>
<dbReference type="EMBL" id="FNES01000003">
    <property type="protein sequence ID" value="SDJ09307.1"/>
    <property type="molecule type" value="Genomic_DNA"/>
</dbReference>
<name>A0A1G8QX98_9GAMM</name>
<evidence type="ECO:0000256" key="4">
    <source>
        <dbReference type="ARBA" id="ARBA00022737"/>
    </source>
</evidence>
<dbReference type="InterPro" id="IPR036721">
    <property type="entry name" value="RCK_C_sf"/>
</dbReference>
<comment type="subcellular location">
    <subcellularLocation>
        <location evidence="1">Membrane</location>
        <topology evidence="1">Multi-pass membrane protein</topology>
    </subcellularLocation>
</comment>
<gene>
    <name evidence="9" type="ORF">SAMN04487954_10320</name>
</gene>
<accession>A0A1G8QX98</accession>
<feature type="transmembrane region" description="Helical" evidence="7">
    <location>
        <begin position="29"/>
        <end position="50"/>
    </location>
</feature>
<sequence length="588" mass="62402">MPFEALFTLATVLAVLVTLVVTRIAPDVVLMAALALLVVSGILEPGEALVGFSNPGVMTIATLYVVAAGLKETGAIQWIAHRLLGRPRGLRQAQARVLLPASGLSAFMNNTTVVAMFIPAVQEWAARLKLPPSKLLLPLSYAAILGGTCTLIGTSTNLVVDGLLQTERGVSLAMFELAWVGVPLLVVGGGFLMLFADKLLPDRQGVLEQLEQAREYAVEVVVEDKGPLAGKTIAAAGLRSLAHGYLADIERHGRLLTAVPPETELLAGDVLVFIGAPECARELRRIHGLRPAGGDVHKLDIAHHRRCLVEAVIGPDFAGLHQTVRESRFRSRYQAVILSISRHGKRLPGKLGDIRLQVGDTLLLETAQDFVDQYRYRKDFLLVSGLNDSTPPDFRKAPVALGILGGMVALSASGLVSILEAALLAGGAMLVTRCVPASKARRYLDLTVLIVIAASFALGAAMAKTGAAAQIAQWLLLVDGLAPWAALALVYLMTVIFTELITNNAAAVLMFPIAMAVAEQLGVDVLPFAVAVMFAASASFMTPLGYQTNLMVLGPGGYRFTDYLRLGAPLSLIVGVTAVGLIPVVWSF</sequence>
<dbReference type="PROSITE" id="PS01271">
    <property type="entry name" value="NA_SULFATE"/>
    <property type="match status" value="1"/>
</dbReference>
<evidence type="ECO:0000313" key="10">
    <source>
        <dbReference type="Proteomes" id="UP000198525"/>
    </source>
</evidence>
<feature type="transmembrane region" description="Helical" evidence="7">
    <location>
        <begin position="525"/>
        <end position="546"/>
    </location>
</feature>
<dbReference type="InterPro" id="IPR004680">
    <property type="entry name" value="Cit_transptr-like_dom"/>
</dbReference>
<reference evidence="9 10" key="1">
    <citation type="submission" date="2016-10" db="EMBL/GenBank/DDBJ databases">
        <authorList>
            <person name="de Groot N.N."/>
        </authorList>
    </citation>
    <scope>NUCLEOTIDE SEQUENCE [LARGE SCALE GENOMIC DNA]</scope>
    <source>
        <strain evidence="9 10">CGMCC 1.6133</strain>
    </source>
</reference>
<dbReference type="Gene3D" id="3.30.70.1450">
    <property type="entry name" value="Regulator of K+ conductance, C-terminal domain"/>
    <property type="match status" value="2"/>
</dbReference>
<dbReference type="SUPFAM" id="SSF116726">
    <property type="entry name" value="TrkA C-terminal domain-like"/>
    <property type="match status" value="2"/>
</dbReference>
<evidence type="ECO:0000259" key="8">
    <source>
        <dbReference type="PROSITE" id="PS51202"/>
    </source>
</evidence>
<organism evidence="9 10">
    <name type="scientific">Billgrantia gudaonensis</name>
    <dbReference type="NCBI Taxonomy" id="376427"/>
    <lineage>
        <taxon>Bacteria</taxon>
        <taxon>Pseudomonadati</taxon>
        <taxon>Pseudomonadota</taxon>
        <taxon>Gammaproteobacteria</taxon>
        <taxon>Oceanospirillales</taxon>
        <taxon>Halomonadaceae</taxon>
        <taxon>Billgrantia</taxon>
    </lineage>
</organism>
<dbReference type="GO" id="GO:0008324">
    <property type="term" value="F:monoatomic cation transmembrane transporter activity"/>
    <property type="evidence" value="ECO:0007669"/>
    <property type="project" value="InterPro"/>
</dbReference>
<dbReference type="Pfam" id="PF03600">
    <property type="entry name" value="CitMHS"/>
    <property type="match status" value="1"/>
</dbReference>
<feature type="domain" description="RCK C-terminal" evidence="8">
    <location>
        <begin position="296"/>
        <end position="380"/>
    </location>
</feature>
<keyword evidence="5 7" id="KW-1133">Transmembrane helix</keyword>
<evidence type="ECO:0000313" key="9">
    <source>
        <dbReference type="EMBL" id="SDJ09307.1"/>
    </source>
</evidence>
<dbReference type="InterPro" id="IPR006037">
    <property type="entry name" value="RCK_C"/>
</dbReference>
<feature type="transmembrane region" description="Helical" evidence="7">
    <location>
        <begin position="399"/>
        <end position="431"/>
    </location>
</feature>
<keyword evidence="2" id="KW-0813">Transport</keyword>
<feature type="domain" description="RCK C-terminal" evidence="8">
    <location>
        <begin position="205"/>
        <end position="289"/>
    </location>
</feature>
<evidence type="ECO:0000256" key="1">
    <source>
        <dbReference type="ARBA" id="ARBA00004141"/>
    </source>
</evidence>
<protein>
    <submittedName>
        <fullName evidence="9">Di-and tricarboxylate transporter</fullName>
    </submittedName>
</protein>
<evidence type="ECO:0000256" key="5">
    <source>
        <dbReference type="ARBA" id="ARBA00022989"/>
    </source>
</evidence>
<feature type="transmembrane region" description="Helical" evidence="7">
    <location>
        <begin position="443"/>
        <end position="463"/>
    </location>
</feature>
<feature type="transmembrane region" description="Helical" evidence="7">
    <location>
        <begin position="566"/>
        <end position="586"/>
    </location>
</feature>
<evidence type="ECO:0000256" key="3">
    <source>
        <dbReference type="ARBA" id="ARBA00022692"/>
    </source>
</evidence>
<feature type="transmembrane region" description="Helical" evidence="7">
    <location>
        <begin position="138"/>
        <end position="160"/>
    </location>
</feature>
<dbReference type="OrthoDB" id="9809303at2"/>
<evidence type="ECO:0000256" key="2">
    <source>
        <dbReference type="ARBA" id="ARBA00022448"/>
    </source>
</evidence>
<dbReference type="STRING" id="376427.SAMN04487954_10320"/>
<dbReference type="AlphaFoldDB" id="A0A1G8QX98"/>
<keyword evidence="6 7" id="KW-0472">Membrane</keyword>
<dbReference type="Proteomes" id="UP000198525">
    <property type="component" value="Unassembled WGS sequence"/>
</dbReference>
<feature type="transmembrane region" description="Helical" evidence="7">
    <location>
        <begin position="97"/>
        <end position="118"/>
    </location>
</feature>
<evidence type="ECO:0000256" key="6">
    <source>
        <dbReference type="ARBA" id="ARBA00023136"/>
    </source>
</evidence>
<feature type="transmembrane region" description="Helical" evidence="7">
    <location>
        <begin position="6"/>
        <end position="22"/>
    </location>
</feature>
<keyword evidence="3 7" id="KW-0812">Transmembrane</keyword>
<feature type="transmembrane region" description="Helical" evidence="7">
    <location>
        <begin position="483"/>
        <end position="513"/>
    </location>
</feature>
<feature type="transmembrane region" description="Helical" evidence="7">
    <location>
        <begin position="172"/>
        <end position="196"/>
    </location>
</feature>
<keyword evidence="4" id="KW-0677">Repeat</keyword>
<dbReference type="RefSeq" id="WP_089683424.1">
    <property type="nucleotide sequence ID" value="NZ_FNES01000003.1"/>
</dbReference>
<dbReference type="InterPro" id="IPR031312">
    <property type="entry name" value="Na/sul_symport_CS"/>
</dbReference>
<dbReference type="PANTHER" id="PTHR43652:SF2">
    <property type="entry name" value="BASIC AMINO ACID ANTIPORTER YFCC-RELATED"/>
    <property type="match status" value="1"/>
</dbReference>